<feature type="domain" description="AMP-dependent synthetase/ligase" evidence="17">
    <location>
        <begin position="137"/>
        <end position="489"/>
    </location>
</feature>
<keyword evidence="3" id="KW-0813">Transport</keyword>
<evidence type="ECO:0000256" key="1">
    <source>
        <dbReference type="ARBA" id="ARBA00004651"/>
    </source>
</evidence>
<evidence type="ECO:0000256" key="16">
    <source>
        <dbReference type="SAM" id="Phobius"/>
    </source>
</evidence>
<evidence type="ECO:0000256" key="10">
    <source>
        <dbReference type="ARBA" id="ARBA00023136"/>
    </source>
</evidence>
<dbReference type="Pfam" id="PF13193">
    <property type="entry name" value="AMP-binding_C"/>
    <property type="match status" value="1"/>
</dbReference>
<protein>
    <recommendedName>
        <fullName evidence="12">long-chain-fatty-acid--CoA ligase</fullName>
        <ecNumber evidence="12">6.2.1.3</ecNumber>
    </recommendedName>
    <alternativeName>
        <fullName evidence="14">Long-chain-fatty-acid--CoA ligase</fullName>
    </alternativeName>
</protein>
<dbReference type="GO" id="GO:0005886">
    <property type="term" value="C:plasma membrane"/>
    <property type="evidence" value="ECO:0007669"/>
    <property type="project" value="UniProtKB-SubCell"/>
</dbReference>
<evidence type="ECO:0000256" key="11">
    <source>
        <dbReference type="ARBA" id="ARBA00024484"/>
    </source>
</evidence>
<dbReference type="NCBIfam" id="NF006134">
    <property type="entry name" value="PRK08279.1"/>
    <property type="match status" value="1"/>
</dbReference>
<gene>
    <name evidence="19" type="ORF">g.31768</name>
</gene>
<feature type="transmembrane region" description="Helical" evidence="16">
    <location>
        <begin position="48"/>
        <end position="71"/>
    </location>
</feature>
<evidence type="ECO:0000256" key="6">
    <source>
        <dbReference type="ARBA" id="ARBA00022692"/>
    </source>
</evidence>
<keyword evidence="4" id="KW-1003">Cell membrane</keyword>
<evidence type="ECO:0000256" key="5">
    <source>
        <dbReference type="ARBA" id="ARBA00022598"/>
    </source>
</evidence>
<sequence length="697" mass="77672">MSVPQIPAESFQSCDVEKGIEDYKGCGVKKLNNCEDINSSAGKPVRHVLIVVLKRVALVVLAAVVISTLWYFLGWMIVIELIIVAIVAILAAGGGYKWLIILYKTLPRDLTALQRYLRFLWSVRNLKKKDMSIGEVFAQHVEKRPNDICFIFEDKEWTFTQVEEFSNRVANVFKAQGLKNGDAVALMMDNRPEFVCFWLGLSKLGVITALINTNLRQSSLAHSISVANSKAFIYSTLYSEAVNEVASSLSGVRLFNWSSKPRSSVGANEINLEVLLKDAATTVPSASTKVGFNDKLLYIYTSGTTGLPKAAVITHCRYVFLAGAIHYQVGFSCKDRYYTPLPLYHTAGGAMAAGQAVVYGSTVVIRSKFSASNYFADIVKYNCTVGQYIGEMCRYLLSTPPRPEDKSHNLRMIFGNGLRPQIWREFVERFNIPKVAEFYGATEGNANIANIDNKEGAIGFVSRLIPSIYPISIIRVDQKTGEPLRNEQGLCMVCKPGEPGVFIGKIIPTNPARAFLGYVNEKESKKKIVQDVFTKGDSAFLSGDLLVMDEWGYLYFKDRTGDTFRWKGENVSTSEVEGIVSNHVNYKDCVVYGVEIPNCEGRAGMAAIVDEYKELDLAALAQGLTKALPAYARPVFLRIVETVELTGTYKLKKLDLQKEGFDPEVIKDQLYYLSSNGVYEQLTPEVYKKIHEGLIRF</sequence>
<feature type="transmembrane region" description="Helical" evidence="16">
    <location>
        <begin position="194"/>
        <end position="211"/>
    </location>
</feature>
<comment type="catalytic activity">
    <reaction evidence="13">
        <text>a very long-chain fatty acid + ATP + CoA = a very long-chain fatty acyl-CoA + AMP + diphosphate</text>
        <dbReference type="Rhea" id="RHEA:54536"/>
        <dbReference type="ChEBI" id="CHEBI:30616"/>
        <dbReference type="ChEBI" id="CHEBI:33019"/>
        <dbReference type="ChEBI" id="CHEBI:57287"/>
        <dbReference type="ChEBI" id="CHEBI:58950"/>
        <dbReference type="ChEBI" id="CHEBI:138261"/>
        <dbReference type="ChEBI" id="CHEBI:456215"/>
    </reaction>
    <physiologicalReaction direction="left-to-right" evidence="13">
        <dbReference type="Rhea" id="RHEA:54537"/>
    </physiologicalReaction>
</comment>
<keyword evidence="6 16" id="KW-0812">Transmembrane</keyword>
<dbReference type="GO" id="GO:0005324">
    <property type="term" value="F:long-chain fatty acid transmembrane transporter activity"/>
    <property type="evidence" value="ECO:0007669"/>
    <property type="project" value="TreeGrafter"/>
</dbReference>
<evidence type="ECO:0000256" key="7">
    <source>
        <dbReference type="ARBA" id="ARBA00022741"/>
    </source>
</evidence>
<reference evidence="19" key="1">
    <citation type="submission" date="2015-11" db="EMBL/GenBank/DDBJ databases">
        <title>De novo transcriptome assembly of four potential Pierce s Disease insect vectors from Arizona vineyards.</title>
        <authorList>
            <person name="Tassone E.E."/>
        </authorList>
    </citation>
    <scope>NUCLEOTIDE SEQUENCE</scope>
</reference>
<dbReference type="FunFam" id="3.30.300.30:FF:000002">
    <property type="entry name" value="Long-chain fatty acid transport protein 1"/>
    <property type="match status" value="1"/>
</dbReference>
<dbReference type="PROSITE" id="PS00455">
    <property type="entry name" value="AMP_BINDING"/>
    <property type="match status" value="1"/>
</dbReference>
<dbReference type="GO" id="GO:0004467">
    <property type="term" value="F:long-chain fatty acid-CoA ligase activity"/>
    <property type="evidence" value="ECO:0007669"/>
    <property type="project" value="UniProtKB-EC"/>
</dbReference>
<feature type="domain" description="AMP-binding enzyme C-terminal" evidence="18">
    <location>
        <begin position="575"/>
        <end position="650"/>
    </location>
</feature>
<evidence type="ECO:0000256" key="13">
    <source>
        <dbReference type="ARBA" id="ARBA00036527"/>
    </source>
</evidence>
<evidence type="ECO:0000256" key="2">
    <source>
        <dbReference type="ARBA" id="ARBA00006432"/>
    </source>
</evidence>
<keyword evidence="5" id="KW-0436">Ligase</keyword>
<evidence type="ECO:0000256" key="15">
    <source>
        <dbReference type="ARBA" id="ARBA00048666"/>
    </source>
</evidence>
<accession>A0A1B6EP67</accession>
<dbReference type="Gene3D" id="3.30.300.30">
    <property type="match status" value="1"/>
</dbReference>
<comment type="catalytic activity">
    <reaction evidence="15">
        <text>tetracosanoate + ATP + CoA = tetracosanoyl-CoA + AMP + diphosphate</text>
        <dbReference type="Rhea" id="RHEA:33639"/>
        <dbReference type="ChEBI" id="CHEBI:30616"/>
        <dbReference type="ChEBI" id="CHEBI:31014"/>
        <dbReference type="ChEBI" id="CHEBI:33019"/>
        <dbReference type="ChEBI" id="CHEBI:57287"/>
        <dbReference type="ChEBI" id="CHEBI:65052"/>
        <dbReference type="ChEBI" id="CHEBI:456215"/>
    </reaction>
    <physiologicalReaction direction="left-to-right" evidence="15">
        <dbReference type="Rhea" id="RHEA:33640"/>
    </physiologicalReaction>
</comment>
<dbReference type="GO" id="GO:0005789">
    <property type="term" value="C:endoplasmic reticulum membrane"/>
    <property type="evidence" value="ECO:0007669"/>
    <property type="project" value="TreeGrafter"/>
</dbReference>
<dbReference type="Gene3D" id="3.40.50.12780">
    <property type="entry name" value="N-terminal domain of ligase-like"/>
    <property type="match status" value="1"/>
</dbReference>
<dbReference type="InterPro" id="IPR000873">
    <property type="entry name" value="AMP-dep_synth/lig_dom"/>
</dbReference>
<comment type="catalytic activity">
    <reaction evidence="11">
        <text>a long-chain fatty acid + ATP + CoA = a long-chain fatty acyl-CoA + AMP + diphosphate</text>
        <dbReference type="Rhea" id="RHEA:15421"/>
        <dbReference type="ChEBI" id="CHEBI:30616"/>
        <dbReference type="ChEBI" id="CHEBI:33019"/>
        <dbReference type="ChEBI" id="CHEBI:57287"/>
        <dbReference type="ChEBI" id="CHEBI:57560"/>
        <dbReference type="ChEBI" id="CHEBI:83139"/>
        <dbReference type="ChEBI" id="CHEBI:456215"/>
        <dbReference type="EC" id="6.2.1.3"/>
    </reaction>
    <physiologicalReaction direction="left-to-right" evidence="11">
        <dbReference type="Rhea" id="RHEA:15422"/>
    </physiologicalReaction>
</comment>
<evidence type="ECO:0000256" key="8">
    <source>
        <dbReference type="ARBA" id="ARBA00022832"/>
    </source>
</evidence>
<dbReference type="FunFam" id="3.40.50.12780:FF:000005">
    <property type="entry name" value="Solute carrier family 27 member 6"/>
    <property type="match status" value="1"/>
</dbReference>
<dbReference type="InterPro" id="IPR025110">
    <property type="entry name" value="AMP-bd_C"/>
</dbReference>
<keyword evidence="9 16" id="KW-1133">Transmembrane helix</keyword>
<dbReference type="Pfam" id="PF00501">
    <property type="entry name" value="AMP-binding"/>
    <property type="match status" value="1"/>
</dbReference>
<evidence type="ECO:0000256" key="3">
    <source>
        <dbReference type="ARBA" id="ARBA00022448"/>
    </source>
</evidence>
<keyword evidence="8" id="KW-0443">Lipid metabolism</keyword>
<keyword evidence="10 16" id="KW-0472">Membrane</keyword>
<keyword evidence="7" id="KW-0547">Nucleotide-binding</keyword>
<dbReference type="EMBL" id="GECZ01030051">
    <property type="protein sequence ID" value="JAS39718.1"/>
    <property type="molecule type" value="Transcribed_RNA"/>
</dbReference>
<organism evidence="19">
    <name type="scientific">Cuerna arida</name>
    <dbReference type="NCBI Taxonomy" id="1464854"/>
    <lineage>
        <taxon>Eukaryota</taxon>
        <taxon>Metazoa</taxon>
        <taxon>Ecdysozoa</taxon>
        <taxon>Arthropoda</taxon>
        <taxon>Hexapoda</taxon>
        <taxon>Insecta</taxon>
        <taxon>Pterygota</taxon>
        <taxon>Neoptera</taxon>
        <taxon>Paraneoptera</taxon>
        <taxon>Hemiptera</taxon>
        <taxon>Auchenorrhyncha</taxon>
        <taxon>Membracoidea</taxon>
        <taxon>Cicadellidae</taxon>
        <taxon>Cicadellinae</taxon>
        <taxon>Proconiini</taxon>
        <taxon>Cuerna</taxon>
    </lineage>
</organism>
<dbReference type="EC" id="6.2.1.3" evidence="12"/>
<dbReference type="SUPFAM" id="SSF56801">
    <property type="entry name" value="Acetyl-CoA synthetase-like"/>
    <property type="match status" value="1"/>
</dbReference>
<dbReference type="InterPro" id="IPR042099">
    <property type="entry name" value="ANL_N_sf"/>
</dbReference>
<comment type="similarity">
    <text evidence="2">Belongs to the ATP-dependent AMP-binding enzyme family.</text>
</comment>
<evidence type="ECO:0000259" key="17">
    <source>
        <dbReference type="Pfam" id="PF00501"/>
    </source>
</evidence>
<dbReference type="InterPro" id="IPR045851">
    <property type="entry name" value="AMP-bd_C_sf"/>
</dbReference>
<proteinExistence type="inferred from homology"/>
<dbReference type="GO" id="GO:0044539">
    <property type="term" value="P:long-chain fatty acid import into cell"/>
    <property type="evidence" value="ECO:0007669"/>
    <property type="project" value="TreeGrafter"/>
</dbReference>
<evidence type="ECO:0000256" key="9">
    <source>
        <dbReference type="ARBA" id="ARBA00022989"/>
    </source>
</evidence>
<evidence type="ECO:0000313" key="19">
    <source>
        <dbReference type="EMBL" id="JAS39718.1"/>
    </source>
</evidence>
<dbReference type="AlphaFoldDB" id="A0A1B6EP67"/>
<evidence type="ECO:0000256" key="12">
    <source>
        <dbReference type="ARBA" id="ARBA00026121"/>
    </source>
</evidence>
<evidence type="ECO:0000259" key="18">
    <source>
        <dbReference type="Pfam" id="PF13193"/>
    </source>
</evidence>
<evidence type="ECO:0000256" key="4">
    <source>
        <dbReference type="ARBA" id="ARBA00022475"/>
    </source>
</evidence>
<dbReference type="InterPro" id="IPR020845">
    <property type="entry name" value="AMP-binding_CS"/>
</dbReference>
<dbReference type="PANTHER" id="PTHR43107">
    <property type="entry name" value="LONG-CHAIN FATTY ACID TRANSPORT PROTEIN"/>
    <property type="match status" value="1"/>
</dbReference>
<dbReference type="PANTHER" id="PTHR43107:SF21">
    <property type="entry name" value="FATTY ACID TRANSPORT PROTEIN 1, ISOFORM F-RELATED"/>
    <property type="match status" value="1"/>
</dbReference>
<feature type="transmembrane region" description="Helical" evidence="16">
    <location>
        <begin position="77"/>
        <end position="99"/>
    </location>
</feature>
<keyword evidence="8" id="KW-0276">Fatty acid metabolism</keyword>
<evidence type="ECO:0000256" key="14">
    <source>
        <dbReference type="ARBA" id="ARBA00041297"/>
    </source>
</evidence>
<comment type="subcellular location">
    <subcellularLocation>
        <location evidence="1">Cell membrane</location>
        <topology evidence="1">Multi-pass membrane protein</topology>
    </subcellularLocation>
</comment>
<name>A0A1B6EP67_9HEMI</name>
<dbReference type="GO" id="GO:0000166">
    <property type="term" value="F:nucleotide binding"/>
    <property type="evidence" value="ECO:0007669"/>
    <property type="project" value="UniProtKB-KW"/>
</dbReference>